<dbReference type="EMBL" id="MGEF01000055">
    <property type="protein sequence ID" value="OGL77626.1"/>
    <property type="molecule type" value="Genomic_DNA"/>
</dbReference>
<accession>A0A1F7UH64</accession>
<organism evidence="1 2">
    <name type="scientific">Candidatus Uhrbacteria bacterium RIFCSPHIGHO2_12_FULL_54_23</name>
    <dbReference type="NCBI Taxonomy" id="1802397"/>
    <lineage>
        <taxon>Bacteria</taxon>
        <taxon>Candidatus Uhriibacteriota</taxon>
    </lineage>
</organism>
<gene>
    <name evidence="1" type="ORF">A3J43_03455</name>
</gene>
<dbReference type="Proteomes" id="UP000176604">
    <property type="component" value="Unassembled WGS sequence"/>
</dbReference>
<name>A0A1F7UH64_9BACT</name>
<sequence>MKRQLKRAAETADRTFSDVVREYLEAHVKKETQKRESVNPWNNLLRAAQEAKEKRYRGPADLSTNHDYYLYVEPYEDNKKKDV</sequence>
<evidence type="ECO:0000313" key="2">
    <source>
        <dbReference type="Proteomes" id="UP000176604"/>
    </source>
</evidence>
<evidence type="ECO:0000313" key="1">
    <source>
        <dbReference type="EMBL" id="OGL77626.1"/>
    </source>
</evidence>
<protein>
    <submittedName>
        <fullName evidence="1">Uncharacterized protein</fullName>
    </submittedName>
</protein>
<reference evidence="1 2" key="1">
    <citation type="journal article" date="2016" name="Nat. Commun.">
        <title>Thousands of microbial genomes shed light on interconnected biogeochemical processes in an aquifer system.</title>
        <authorList>
            <person name="Anantharaman K."/>
            <person name="Brown C.T."/>
            <person name="Hug L.A."/>
            <person name="Sharon I."/>
            <person name="Castelle C.J."/>
            <person name="Probst A.J."/>
            <person name="Thomas B.C."/>
            <person name="Singh A."/>
            <person name="Wilkins M.J."/>
            <person name="Karaoz U."/>
            <person name="Brodie E.L."/>
            <person name="Williams K.H."/>
            <person name="Hubbard S.S."/>
            <person name="Banfield J.F."/>
        </authorList>
    </citation>
    <scope>NUCLEOTIDE SEQUENCE [LARGE SCALE GENOMIC DNA]</scope>
</reference>
<dbReference type="AlphaFoldDB" id="A0A1F7UH64"/>
<comment type="caution">
    <text evidence="1">The sequence shown here is derived from an EMBL/GenBank/DDBJ whole genome shotgun (WGS) entry which is preliminary data.</text>
</comment>
<proteinExistence type="predicted"/>
<dbReference type="STRING" id="1802397.A3J43_03455"/>